<evidence type="ECO:0000256" key="1">
    <source>
        <dbReference type="ARBA" id="ARBA00008525"/>
    </source>
</evidence>
<evidence type="ECO:0000313" key="2">
    <source>
        <dbReference type="EMBL" id="NER60796.1"/>
    </source>
</evidence>
<dbReference type="EMBL" id="JAAHBU010000056">
    <property type="protein sequence ID" value="NER63443.1"/>
    <property type="molecule type" value="Genomic_DNA"/>
</dbReference>
<proteinExistence type="inferred from homology"/>
<evidence type="ECO:0000313" key="4">
    <source>
        <dbReference type="Proteomes" id="UP000480410"/>
    </source>
</evidence>
<dbReference type="Proteomes" id="UP000482634">
    <property type="component" value="Unassembled WGS sequence"/>
</dbReference>
<dbReference type="AlphaFoldDB" id="A0A6B3NP86"/>
<dbReference type="RefSeq" id="WP_163942160.1">
    <property type="nucleotide sequence ID" value="NZ_JAAHBU010000056.1"/>
</dbReference>
<dbReference type="InterPro" id="IPR005363">
    <property type="entry name" value="UPF0167"/>
</dbReference>
<keyword evidence="5" id="KW-1185">Reference proteome</keyword>
<comment type="caution">
    <text evidence="3">The sequence shown here is derived from an EMBL/GenBank/DDBJ whole genome shotgun (WGS) entry which is preliminary data.</text>
</comment>
<accession>A0A6M0CTH4</accession>
<gene>
    <name evidence="2" type="ORF">G3435_13995</name>
    <name evidence="3" type="ORF">G3436_05465</name>
</gene>
<accession>A0A6B3NP86</accession>
<protein>
    <recommendedName>
        <fullName evidence="6">CbrC family protein</fullName>
    </recommendedName>
</protein>
<dbReference type="Pfam" id="PF03691">
    <property type="entry name" value="UPF0167"/>
    <property type="match status" value="1"/>
</dbReference>
<comment type="similarity">
    <text evidence="1">Belongs to the UPF0167 family.</text>
</comment>
<sequence length="176" mass="19730">MTTPLPVFTYYPGKVHYIVPSSEACVCCGQARGYLYDGTLYTAQTLEGEICPWCIADGSAAARYDGSFHDVYVMEEDGIKPEVLDEIAYRTPGYPTWQDSQWMHHCNDACEFHGDASAEDISQATPETRQHWAEYNGMTVEDWSWAAQGYAPGGDTGFYKFVCRGCKQVLLAWDMS</sequence>
<dbReference type="EMBL" id="JAAHBV010000289">
    <property type="protein sequence ID" value="NER60796.1"/>
    <property type="molecule type" value="Genomic_DNA"/>
</dbReference>
<reference evidence="4 5" key="1">
    <citation type="submission" date="2020-02" db="EMBL/GenBank/DDBJ databases">
        <title>Broccoli isolated Pseudomonas sp.</title>
        <authorList>
            <person name="Fujikawa T."/>
            <person name="Sawada H."/>
        </authorList>
    </citation>
    <scope>NUCLEOTIDE SEQUENCE [LARGE SCALE GENOMIC DNA]</scope>
    <source>
        <strain evidence="3 5">MAFF212427</strain>
        <strain evidence="2 4">MAFF212428</strain>
    </source>
</reference>
<evidence type="ECO:0008006" key="6">
    <source>
        <dbReference type="Google" id="ProtNLM"/>
    </source>
</evidence>
<evidence type="ECO:0000313" key="5">
    <source>
        <dbReference type="Proteomes" id="UP000482634"/>
    </source>
</evidence>
<evidence type="ECO:0000313" key="3">
    <source>
        <dbReference type="EMBL" id="NER63443.1"/>
    </source>
</evidence>
<organism evidence="3 5">
    <name type="scientific">Pseudomonas brassicae</name>
    <dbReference type="NCBI Taxonomy" id="2708063"/>
    <lineage>
        <taxon>Bacteria</taxon>
        <taxon>Pseudomonadati</taxon>
        <taxon>Pseudomonadota</taxon>
        <taxon>Gammaproteobacteria</taxon>
        <taxon>Pseudomonadales</taxon>
        <taxon>Pseudomonadaceae</taxon>
        <taxon>Pseudomonas</taxon>
    </lineage>
</organism>
<name>A0A6B3NP86_9PSED</name>
<dbReference type="Proteomes" id="UP000480410">
    <property type="component" value="Unassembled WGS sequence"/>
</dbReference>